<protein>
    <submittedName>
        <fullName evidence="8">GtrA family protein</fullName>
    </submittedName>
</protein>
<keyword evidence="3 6" id="KW-0812">Transmembrane</keyword>
<comment type="similarity">
    <text evidence="2">Belongs to the GtrA family.</text>
</comment>
<feature type="transmembrane region" description="Helical" evidence="6">
    <location>
        <begin position="68"/>
        <end position="86"/>
    </location>
</feature>
<gene>
    <name evidence="8" type="ORF">JK635_11335</name>
</gene>
<evidence type="ECO:0000313" key="9">
    <source>
        <dbReference type="Proteomes" id="UP000623967"/>
    </source>
</evidence>
<evidence type="ECO:0000256" key="6">
    <source>
        <dbReference type="SAM" id="Phobius"/>
    </source>
</evidence>
<feature type="domain" description="GtrA/DPMS transmembrane" evidence="7">
    <location>
        <begin position="7"/>
        <end position="130"/>
    </location>
</feature>
<sequence length="139" mass="15675">MKFTFIRFILVGVANTIIGLSVMFLFYHLFGLSYWIATFLGNTIGACVSYCLNRSFTFNSRASVSKSVVRFACVILFCYFVSFSIGKQAVHLVLNHTHIFSAAMSTDLAIFVSTCFYTLLNYTLQKWIVFPQKSAKTPA</sequence>
<comment type="subcellular location">
    <subcellularLocation>
        <location evidence="1">Membrane</location>
        <topology evidence="1">Multi-pass membrane protein</topology>
    </subcellularLocation>
</comment>
<dbReference type="EMBL" id="JAESWB010000168">
    <property type="protein sequence ID" value="MBL4952803.1"/>
    <property type="molecule type" value="Genomic_DNA"/>
</dbReference>
<dbReference type="InterPro" id="IPR051401">
    <property type="entry name" value="GtrA_CellWall_Glycosyl"/>
</dbReference>
<comment type="caution">
    <text evidence="8">The sequence shown here is derived from an EMBL/GenBank/DDBJ whole genome shotgun (WGS) entry which is preliminary data.</text>
</comment>
<evidence type="ECO:0000256" key="3">
    <source>
        <dbReference type="ARBA" id="ARBA00022692"/>
    </source>
</evidence>
<evidence type="ECO:0000256" key="5">
    <source>
        <dbReference type="ARBA" id="ARBA00023136"/>
    </source>
</evidence>
<evidence type="ECO:0000313" key="8">
    <source>
        <dbReference type="EMBL" id="MBL4952803.1"/>
    </source>
</evidence>
<dbReference type="Proteomes" id="UP000623967">
    <property type="component" value="Unassembled WGS sequence"/>
</dbReference>
<dbReference type="PANTHER" id="PTHR38459">
    <property type="entry name" value="PROPHAGE BACTOPRENOL-LINKED GLUCOSE TRANSLOCASE HOMOLOG"/>
    <property type="match status" value="1"/>
</dbReference>
<reference evidence="8 9" key="1">
    <citation type="submission" date="2021-01" db="EMBL/GenBank/DDBJ databases">
        <title>Genome public.</title>
        <authorList>
            <person name="Liu C."/>
            <person name="Sun Q."/>
        </authorList>
    </citation>
    <scope>NUCLEOTIDE SEQUENCE [LARGE SCALE GENOMIC DNA]</scope>
    <source>
        <strain evidence="8 9">YIM B02564</strain>
    </source>
</reference>
<keyword evidence="9" id="KW-1185">Reference proteome</keyword>
<name>A0ABS1TNR1_9BACI</name>
<feature type="transmembrane region" description="Helical" evidence="6">
    <location>
        <begin position="34"/>
        <end position="56"/>
    </location>
</feature>
<feature type="transmembrane region" description="Helical" evidence="6">
    <location>
        <begin position="98"/>
        <end position="120"/>
    </location>
</feature>
<proteinExistence type="inferred from homology"/>
<dbReference type="InterPro" id="IPR007267">
    <property type="entry name" value="GtrA_DPMS_TM"/>
</dbReference>
<dbReference type="Pfam" id="PF04138">
    <property type="entry name" value="GtrA_DPMS_TM"/>
    <property type="match status" value="1"/>
</dbReference>
<accession>A0ABS1TNR1</accession>
<keyword evidence="4 6" id="KW-1133">Transmembrane helix</keyword>
<evidence type="ECO:0000256" key="1">
    <source>
        <dbReference type="ARBA" id="ARBA00004141"/>
    </source>
</evidence>
<evidence type="ECO:0000259" key="7">
    <source>
        <dbReference type="Pfam" id="PF04138"/>
    </source>
</evidence>
<dbReference type="PANTHER" id="PTHR38459:SF1">
    <property type="entry name" value="PROPHAGE BACTOPRENOL-LINKED GLUCOSE TRANSLOCASE HOMOLOG"/>
    <property type="match status" value="1"/>
</dbReference>
<evidence type="ECO:0000256" key="2">
    <source>
        <dbReference type="ARBA" id="ARBA00009399"/>
    </source>
</evidence>
<feature type="transmembrane region" description="Helical" evidence="6">
    <location>
        <begin position="7"/>
        <end position="28"/>
    </location>
</feature>
<organism evidence="8 9">
    <name type="scientific">Neobacillus paridis</name>
    <dbReference type="NCBI Taxonomy" id="2803862"/>
    <lineage>
        <taxon>Bacteria</taxon>
        <taxon>Bacillati</taxon>
        <taxon>Bacillota</taxon>
        <taxon>Bacilli</taxon>
        <taxon>Bacillales</taxon>
        <taxon>Bacillaceae</taxon>
        <taxon>Neobacillus</taxon>
    </lineage>
</organism>
<evidence type="ECO:0000256" key="4">
    <source>
        <dbReference type="ARBA" id="ARBA00022989"/>
    </source>
</evidence>
<keyword evidence="5 6" id="KW-0472">Membrane</keyword>
<dbReference type="RefSeq" id="WP_202654038.1">
    <property type="nucleotide sequence ID" value="NZ_JAESWB010000168.1"/>
</dbReference>